<dbReference type="InterPro" id="IPR007410">
    <property type="entry name" value="LpqE-like"/>
</dbReference>
<keyword evidence="2" id="KW-1185">Reference proteome</keyword>
<evidence type="ECO:0008006" key="3">
    <source>
        <dbReference type="Google" id="ProtNLM"/>
    </source>
</evidence>
<comment type="caution">
    <text evidence="1">The sequence shown here is derived from an EMBL/GenBank/DDBJ whole genome shotgun (WGS) entry which is preliminary data.</text>
</comment>
<dbReference type="AlphaFoldDB" id="A0A0F5FIG1"/>
<dbReference type="InterPro" id="IPR058248">
    <property type="entry name" value="Lxx211020-like"/>
</dbReference>
<dbReference type="SUPFAM" id="SSF110087">
    <property type="entry name" value="DR1885-like metal-binding protein"/>
    <property type="match status" value="1"/>
</dbReference>
<dbReference type="PANTHER" id="PTHR36302:SF1">
    <property type="entry name" value="COPPER CHAPERONE PCU(A)C"/>
    <property type="match status" value="1"/>
</dbReference>
<evidence type="ECO:0000313" key="1">
    <source>
        <dbReference type="EMBL" id="KKB08365.1"/>
    </source>
</evidence>
<dbReference type="Proteomes" id="UP000033649">
    <property type="component" value="Unassembled WGS sequence"/>
</dbReference>
<protein>
    <recommendedName>
        <fullName evidence="3">Copper chaperone</fullName>
    </recommendedName>
</protein>
<dbReference type="PATRIC" id="fig|429727.3.peg.3182"/>
<dbReference type="PANTHER" id="PTHR36302">
    <property type="entry name" value="BLR7088 PROTEIN"/>
    <property type="match status" value="1"/>
</dbReference>
<proteinExistence type="predicted"/>
<organism evidence="1 2">
    <name type="scientific">Devosia chinhatensis</name>
    <dbReference type="NCBI Taxonomy" id="429727"/>
    <lineage>
        <taxon>Bacteria</taxon>
        <taxon>Pseudomonadati</taxon>
        <taxon>Pseudomonadota</taxon>
        <taxon>Alphaproteobacteria</taxon>
        <taxon>Hyphomicrobiales</taxon>
        <taxon>Devosiaceae</taxon>
        <taxon>Devosia</taxon>
    </lineage>
</organism>
<dbReference type="Gene3D" id="2.60.40.1890">
    <property type="entry name" value="PCu(A)C copper chaperone"/>
    <property type="match status" value="1"/>
</dbReference>
<gene>
    <name evidence="1" type="ORF">VE26_15535</name>
</gene>
<accession>A0A0F5FIG1</accession>
<sequence>MPAWAQATASHADAPLQDAAPVTIGAIEISGAFTRATLPNAPVAGGFMTITNTGTEDDRLVGVETGIAKEGQIHEMAMEGDVMKMRQLTDGLLIPAGESVSLAPGGYHLMFMGLNAAIAEGDAVPVTLIFEKAGTITLDLMAGGTAASQAMGH</sequence>
<dbReference type="STRING" id="429727.VE26_15535"/>
<dbReference type="Pfam" id="PF04314">
    <property type="entry name" value="PCuAC"/>
    <property type="match status" value="1"/>
</dbReference>
<dbReference type="InterPro" id="IPR036182">
    <property type="entry name" value="PCuAC_sf"/>
</dbReference>
<evidence type="ECO:0000313" key="2">
    <source>
        <dbReference type="Proteomes" id="UP000033649"/>
    </source>
</evidence>
<name>A0A0F5FIG1_9HYPH</name>
<dbReference type="EMBL" id="JZEY01000061">
    <property type="protein sequence ID" value="KKB08365.1"/>
    <property type="molecule type" value="Genomic_DNA"/>
</dbReference>
<reference evidence="1 2" key="1">
    <citation type="submission" date="2015-03" db="EMBL/GenBank/DDBJ databases">
        <authorList>
            <person name="Hassan Y."/>
            <person name="Lepp D."/>
            <person name="Li X.-Z."/>
            <person name="Zhou T."/>
        </authorList>
    </citation>
    <scope>NUCLEOTIDE SEQUENCE [LARGE SCALE GENOMIC DNA]</scope>
    <source>
        <strain evidence="1 2">IPL18</strain>
    </source>
</reference>